<protein>
    <recommendedName>
        <fullName evidence="10">Flagellar protein FliL</fullName>
    </recommendedName>
</protein>
<dbReference type="PANTHER" id="PTHR35091:SF2">
    <property type="entry name" value="FLAGELLAR PROTEIN FLIL"/>
    <property type="match status" value="1"/>
</dbReference>
<evidence type="ECO:0000256" key="4">
    <source>
        <dbReference type="ARBA" id="ARBA00022475"/>
    </source>
</evidence>
<comment type="caution">
    <text evidence="11">The sequence shown here is derived from an EMBL/GenBank/DDBJ whole genome shotgun (WGS) entry which is preliminary data.</text>
</comment>
<dbReference type="RefSeq" id="WP_311689444.1">
    <property type="nucleotide sequence ID" value="NZ_JAVRHL010000001.1"/>
</dbReference>
<keyword evidence="5 10" id="KW-0145">Chemotaxis</keyword>
<dbReference type="InterPro" id="IPR005503">
    <property type="entry name" value="FliL"/>
</dbReference>
<evidence type="ECO:0000256" key="9">
    <source>
        <dbReference type="ARBA" id="ARBA00023136"/>
    </source>
</evidence>
<evidence type="ECO:0000256" key="8">
    <source>
        <dbReference type="ARBA" id="ARBA00022989"/>
    </source>
</evidence>
<dbReference type="Pfam" id="PF03748">
    <property type="entry name" value="FliL"/>
    <property type="match status" value="1"/>
</dbReference>
<keyword evidence="7 10" id="KW-0283">Flagellar rotation</keyword>
<evidence type="ECO:0000256" key="10">
    <source>
        <dbReference type="RuleBase" id="RU364125"/>
    </source>
</evidence>
<keyword evidence="11" id="KW-0966">Cell projection</keyword>
<comment type="similarity">
    <text evidence="3 10">Belongs to the FliL family.</text>
</comment>
<evidence type="ECO:0000256" key="3">
    <source>
        <dbReference type="ARBA" id="ARBA00008281"/>
    </source>
</evidence>
<dbReference type="PANTHER" id="PTHR35091">
    <property type="entry name" value="FLAGELLAR PROTEIN FLIL"/>
    <property type="match status" value="1"/>
</dbReference>
<keyword evidence="6 10" id="KW-0812">Transmembrane</keyword>
<keyword evidence="10" id="KW-0997">Cell inner membrane</keyword>
<gene>
    <name evidence="11" type="ORF">RM543_03180</name>
</gene>
<evidence type="ECO:0000313" key="12">
    <source>
        <dbReference type="Proteomes" id="UP001265259"/>
    </source>
</evidence>
<comment type="function">
    <text evidence="1 10">Controls the rotational direction of flagella during chemotaxis.</text>
</comment>
<keyword evidence="8 10" id="KW-1133">Transmembrane helix</keyword>
<keyword evidence="12" id="KW-1185">Reference proteome</keyword>
<accession>A0ABU3DDC8</accession>
<evidence type="ECO:0000256" key="5">
    <source>
        <dbReference type="ARBA" id="ARBA00022500"/>
    </source>
</evidence>
<evidence type="ECO:0000313" key="11">
    <source>
        <dbReference type="EMBL" id="MDT0681675.1"/>
    </source>
</evidence>
<reference evidence="11 12" key="1">
    <citation type="submission" date="2023-09" db="EMBL/GenBank/DDBJ databases">
        <authorList>
            <person name="Rey-Velasco X."/>
        </authorList>
    </citation>
    <scope>NUCLEOTIDE SEQUENCE [LARGE SCALE GENOMIC DNA]</scope>
    <source>
        <strain evidence="11 12">F158</strain>
    </source>
</reference>
<evidence type="ECO:0000256" key="2">
    <source>
        <dbReference type="ARBA" id="ARBA00004162"/>
    </source>
</evidence>
<organism evidence="11 12">
    <name type="scientific">Tropicimonas omnivorans</name>
    <dbReference type="NCBI Taxonomy" id="3075590"/>
    <lineage>
        <taxon>Bacteria</taxon>
        <taxon>Pseudomonadati</taxon>
        <taxon>Pseudomonadota</taxon>
        <taxon>Alphaproteobacteria</taxon>
        <taxon>Rhodobacterales</taxon>
        <taxon>Roseobacteraceae</taxon>
        <taxon>Tropicimonas</taxon>
    </lineage>
</organism>
<sequence>MADEARADDEAPKKSSKKPVLLGLLLAFILGGGGFFAAYAGLVGSESGSEETPEEAYEPVEAASFVPLEPLVISIGGAGRHHLKFAAELEVAPGEEEAVAGLMPRILDVLNTYLRALSLEDFERDGALVNLRAQMLRRVQLVVGEGHVRDLLVTEFVTN</sequence>
<keyword evidence="11" id="KW-0282">Flagellum</keyword>
<proteinExistence type="inferred from homology"/>
<evidence type="ECO:0000256" key="1">
    <source>
        <dbReference type="ARBA" id="ARBA00002254"/>
    </source>
</evidence>
<evidence type="ECO:0000256" key="7">
    <source>
        <dbReference type="ARBA" id="ARBA00022779"/>
    </source>
</evidence>
<keyword evidence="4" id="KW-1003">Cell membrane</keyword>
<keyword evidence="9 10" id="KW-0472">Membrane</keyword>
<name>A0ABU3DDC8_9RHOB</name>
<feature type="transmembrane region" description="Helical" evidence="10">
    <location>
        <begin position="20"/>
        <end position="42"/>
    </location>
</feature>
<comment type="subcellular location">
    <subcellularLocation>
        <location evidence="10">Cell inner membrane</location>
    </subcellularLocation>
    <subcellularLocation>
        <location evidence="2">Cell membrane</location>
        <topology evidence="2">Single-pass membrane protein</topology>
    </subcellularLocation>
</comment>
<evidence type="ECO:0000256" key="6">
    <source>
        <dbReference type="ARBA" id="ARBA00022692"/>
    </source>
</evidence>
<dbReference type="EMBL" id="JAVRHL010000001">
    <property type="protein sequence ID" value="MDT0681675.1"/>
    <property type="molecule type" value="Genomic_DNA"/>
</dbReference>
<keyword evidence="11" id="KW-0969">Cilium</keyword>
<dbReference type="Proteomes" id="UP001265259">
    <property type="component" value="Unassembled WGS sequence"/>
</dbReference>